<comment type="subcellular location">
    <subcellularLocation>
        <location evidence="1 7">Nucleus</location>
    </subcellularLocation>
</comment>
<sequence length="679" mass="73954">MATPTQMKHAASQQGRTPSQLTAATPPVSTPFSASQAHAAFSPRGPKSSPQQFKKSPATSTTLMGHPANGALNFDSPSAAAAMGALGISGGLDMGLDHAGIAGFGGLGALGSEDDKLKRFDAVIEILSKATGRVSEAGLERLTLRTGLTSMWDEHRSPDGRKTKMLVIAGQALTIDIELNNNIVENVSLGFPESGPVVTRHKDLAGNILLKDLQLRPDQSPLTKTLKAFSANLERLATLDKLSVIPGFDCQEALAGVFESLERLHKWEMSKLREDPAMSGKPERFLETTAMCTKSGCPRMHSRGMVGLSIEYWTERRHVIPKAPETTRYCENMEKAWSILIGCKALDGDLFPPARLSENWISQKVEKTEPGPEDLLVAASGPALDWLEPEPTTLPQTDDNKDSGIDVVQADGTTHKYPNVKFVATLTPSVIVPQSVWNTLHTLTGAQAQPMPLPTYTFDSISFPIPEGSHHDASELRVISCERRVPIPSNDSTVSSRKHKNTLLIYKPVYGQTVTELSFSHPRQLVAMLPILRQYALISTLLERSFGSDISGEALPEVHENITMSDTTTTQAEYERFMSKSYDENEQELTLDVVLTVHPSAGLHIVFPFRGATANVDLQIQQNGVVHVVSQNIVPVDGSDAAEMGKGKGKQFTPQDLGRLLEVMEDLCSWAEWIRKNLS</sequence>
<organism evidence="10 11">
    <name type="scientific">Colletotrichum godetiae</name>
    <dbReference type="NCBI Taxonomy" id="1209918"/>
    <lineage>
        <taxon>Eukaryota</taxon>
        <taxon>Fungi</taxon>
        <taxon>Dikarya</taxon>
        <taxon>Ascomycota</taxon>
        <taxon>Pezizomycotina</taxon>
        <taxon>Sordariomycetes</taxon>
        <taxon>Hypocreomycetidae</taxon>
        <taxon>Glomerellales</taxon>
        <taxon>Glomerellaceae</taxon>
        <taxon>Colletotrichum</taxon>
        <taxon>Colletotrichum acutatum species complex</taxon>
    </lineage>
</organism>
<keyword evidence="11" id="KW-1185">Reference proteome</keyword>
<evidence type="ECO:0000259" key="9">
    <source>
        <dbReference type="Pfam" id="PF10744"/>
    </source>
</evidence>
<evidence type="ECO:0000313" key="10">
    <source>
        <dbReference type="EMBL" id="KAK1700334.1"/>
    </source>
</evidence>
<gene>
    <name evidence="10" type="ORF">BDP55DRAFT_539708</name>
</gene>
<dbReference type="PANTHER" id="PTHR35041:SF4">
    <property type="entry name" value="MEDIATOR OF RNA POLYMERASE II TRANSCRIPTION SUBUNIT 1"/>
    <property type="match status" value="1"/>
</dbReference>
<feature type="compositionally biased region" description="Polar residues" evidence="8">
    <location>
        <begin position="1"/>
        <end position="23"/>
    </location>
</feature>
<dbReference type="InterPro" id="IPR019680">
    <property type="entry name" value="Mediator_Med1"/>
</dbReference>
<evidence type="ECO:0000256" key="3">
    <source>
        <dbReference type="ARBA" id="ARBA00023015"/>
    </source>
</evidence>
<evidence type="ECO:0000256" key="6">
    <source>
        <dbReference type="ARBA" id="ARBA00023242"/>
    </source>
</evidence>
<keyword evidence="6 7" id="KW-0539">Nucleus</keyword>
<keyword evidence="3 7" id="KW-0805">Transcription regulation</keyword>
<dbReference type="GO" id="GO:0003712">
    <property type="term" value="F:transcription coregulator activity"/>
    <property type="evidence" value="ECO:0007669"/>
    <property type="project" value="InterPro"/>
</dbReference>
<comment type="function">
    <text evidence="7">Component of the Mediator complex, a coactivator involved in the regulated transcription of nearly all RNA polymerase II-dependent genes. Mediator functions as a bridge to convey information from gene-specific regulatory proteins to the basal RNA polymerase II transcription machinery. Mediator is recruited to promoters by direct interactions with regulatory proteins and serves as a scaffold for the assembly of a functional preinitiation complex with RNA polymerase II and the general transcription factors.</text>
</comment>
<dbReference type="AlphaFoldDB" id="A0AAJ0F248"/>
<keyword evidence="5 7" id="KW-0804">Transcription</keyword>
<comment type="caution">
    <text evidence="10">The sequence shown here is derived from an EMBL/GenBank/DDBJ whole genome shotgun (WGS) entry which is preliminary data.</text>
</comment>
<dbReference type="EMBL" id="JAHMHR010000002">
    <property type="protein sequence ID" value="KAK1700334.1"/>
    <property type="molecule type" value="Genomic_DNA"/>
</dbReference>
<comment type="similarity">
    <text evidence="2 7">Belongs to the Mediator complex subunit 1 family.</text>
</comment>
<dbReference type="RefSeq" id="XP_060436091.1">
    <property type="nucleotide sequence ID" value="XM_060568052.1"/>
</dbReference>
<evidence type="ECO:0000256" key="8">
    <source>
        <dbReference type="SAM" id="MobiDB-lite"/>
    </source>
</evidence>
<evidence type="ECO:0000256" key="2">
    <source>
        <dbReference type="ARBA" id="ARBA00006210"/>
    </source>
</evidence>
<accession>A0AAJ0F248</accession>
<keyword evidence="4 7" id="KW-0010">Activator</keyword>
<feature type="region of interest" description="Disordered" evidence="8">
    <location>
        <begin position="1"/>
        <end position="68"/>
    </location>
</feature>
<feature type="domain" description="Mediator complex subunit Med1" evidence="9">
    <location>
        <begin position="121"/>
        <end position="547"/>
    </location>
</feature>
<reference evidence="10" key="1">
    <citation type="submission" date="2021-06" db="EMBL/GenBank/DDBJ databases">
        <title>Comparative genomics, transcriptomics and evolutionary studies reveal genomic signatures of adaptation to plant cell wall in hemibiotrophic fungi.</title>
        <authorList>
            <consortium name="DOE Joint Genome Institute"/>
            <person name="Baroncelli R."/>
            <person name="Diaz J.F."/>
            <person name="Benocci T."/>
            <person name="Peng M."/>
            <person name="Battaglia E."/>
            <person name="Haridas S."/>
            <person name="Andreopoulos W."/>
            <person name="Labutti K."/>
            <person name="Pangilinan J."/>
            <person name="Floch G.L."/>
            <person name="Makela M.R."/>
            <person name="Henrissat B."/>
            <person name="Grigoriev I.V."/>
            <person name="Crouch J.A."/>
            <person name="De Vries R.P."/>
            <person name="Sukno S.A."/>
            <person name="Thon M.R."/>
        </authorList>
    </citation>
    <scope>NUCLEOTIDE SEQUENCE</scope>
    <source>
        <strain evidence="10">CBS 193.32</strain>
    </source>
</reference>
<feature type="compositionally biased region" description="Polar residues" evidence="8">
    <location>
        <begin position="48"/>
        <end position="63"/>
    </location>
</feature>
<proteinExistence type="inferred from homology"/>
<dbReference type="GO" id="GO:0016592">
    <property type="term" value="C:mediator complex"/>
    <property type="evidence" value="ECO:0007669"/>
    <property type="project" value="InterPro"/>
</dbReference>
<dbReference type="Proteomes" id="UP001224890">
    <property type="component" value="Unassembled WGS sequence"/>
</dbReference>
<dbReference type="Pfam" id="PF10744">
    <property type="entry name" value="Med1"/>
    <property type="match status" value="1"/>
</dbReference>
<evidence type="ECO:0000256" key="7">
    <source>
        <dbReference type="RuleBase" id="RU364059"/>
    </source>
</evidence>
<name>A0AAJ0F248_9PEZI</name>
<dbReference type="PANTHER" id="PTHR35041">
    <property type="entry name" value="MEDIATOR OF RNA POLYMERASE II TRANSCRIPTION SUBUNIT 1"/>
    <property type="match status" value="1"/>
</dbReference>
<evidence type="ECO:0000256" key="1">
    <source>
        <dbReference type="ARBA" id="ARBA00004123"/>
    </source>
</evidence>
<evidence type="ECO:0000256" key="5">
    <source>
        <dbReference type="ARBA" id="ARBA00023163"/>
    </source>
</evidence>
<protein>
    <recommendedName>
        <fullName evidence="7">Mediator of RNA polymerase II transcription subunit 1</fullName>
    </recommendedName>
    <alternativeName>
        <fullName evidence="7">Mediator complex subunit 1</fullName>
    </alternativeName>
</protein>
<evidence type="ECO:0000313" key="11">
    <source>
        <dbReference type="Proteomes" id="UP001224890"/>
    </source>
</evidence>
<dbReference type="GeneID" id="85452578"/>
<evidence type="ECO:0000256" key="4">
    <source>
        <dbReference type="ARBA" id="ARBA00023159"/>
    </source>
</evidence>
<dbReference type="GO" id="GO:0045944">
    <property type="term" value="P:positive regulation of transcription by RNA polymerase II"/>
    <property type="evidence" value="ECO:0007669"/>
    <property type="project" value="UniProtKB-ARBA"/>
</dbReference>